<sequence length="1113" mass="127523">MQGFGGNDNLQSIIASVQNDIKNLRTQLENIPPFPKDQRPPSPLAKFQNNLEKIEFTLNQNKGMGSFKGTTRANSSGTGFNQSNDYKLPDINQGSMQSMYSDSKKFNIGAVSKPVKALVKESKISQILGDPENQCGHDYLRKKYALPKPNQVKYGRAQGAMSNHDLERLGAGTIKGKKVTQPKRILPKNFRDDPFADPPPITEDDISDGMFSLLNRGIIPRDVDLSPAFERGNAPFMFQKAQLFSKPQYLPLSQKQVSAPPAAIKYQRNEDQNMQNTNTFLTALGNNQIIQQSTLNQNKQMTLNKTNSKTNVEQIEDHNYQVALRQEDQIIERKRIDLDEYNLQGEMDDDQVSNAGMGAYPGLRSMLDQYTFVIKKGKVLEQSHEFIQFKRANITKWGAIQFIVQQLERFLGQYNVPFANIDTKKVLYFSDQEFDNLNDDDLLSCISNRQQVWEAIKNPKQKFKGPYGPVLAAINIQKNWRRYKAYSAYSQLKFLMEKATIIQRKFRLYQLKKSTKNKIKELNKESIAVWREMQDEFKRRWGDIKKQKRVEIHINSYSITEMQRMSIEKFKQKENAQIARIFSVKDPNVDVIYVSPFTLTNDVYKYYLKILELVEIENPEKRFNIIVPENYVKFPQHFSVSQALLYSPKALKRIQSLIKGKQAYVVPGIVNDYDVKLSIQLAVPILCGEPEKTNLYSTKSGAKRIFQQADVPTPISAYDIYDRNEFDVSLARLIAHNLFVNTWIFKIDDEMNGRGHASLNVETIKTIIELRKKKVEMTESIIEKLLEVLRKVLPKKVKIAQPTLFKNWDEYIEHFCRIGGVIEATPMCPPNSLASPSIAFFLEPDGNVELIGSFDKFAAKEYNNAGCFFPQTSLPQMNLMTISKAIGEVLYEKGVIGHVTVDLVSFPDPTNPKAHPLFWAVDINCSLSDYATICLFFDILMEGRLDPQTGEYSIEVIKDPDDIGDREFDEKKPNNFFEQRNFMFCRFLHHPGLATIQYKTFFHMCRLESISFDMEKRSGSTFVLYDCLQSGVIAMLTIGVHRKVSVNHMVDALNFIQNQAGVIPQRALMDDVRVDEVAIGDVIQRVRLINRAFEKKSKKTIKGDKISFMSEII</sequence>
<dbReference type="Pfam" id="PF24923">
    <property type="entry name" value="ATP-grasp_IQCH"/>
    <property type="match status" value="1"/>
</dbReference>
<dbReference type="EMBL" id="CCKQ01006431">
    <property type="protein sequence ID" value="CDW77746.1"/>
    <property type="molecule type" value="Genomic_DNA"/>
</dbReference>
<dbReference type="Gene3D" id="1.20.5.190">
    <property type="match status" value="1"/>
</dbReference>
<name>A0A078A787_STYLE</name>
<dbReference type="InParanoid" id="A0A078A787"/>
<evidence type="ECO:0000259" key="2">
    <source>
        <dbReference type="Pfam" id="PF24923"/>
    </source>
</evidence>
<evidence type="ECO:0000313" key="4">
    <source>
        <dbReference type="Proteomes" id="UP000039865"/>
    </source>
</evidence>
<proteinExistence type="predicted"/>
<keyword evidence="4" id="KW-1185">Reference proteome</keyword>
<dbReference type="AlphaFoldDB" id="A0A078A787"/>
<gene>
    <name evidence="3" type="primary">Contig17589.g18710</name>
    <name evidence="3" type="ORF">STYLEM_6712</name>
</gene>
<feature type="domain" description="IQCH-like ATP-grasp" evidence="2">
    <location>
        <begin position="690"/>
        <end position="946"/>
    </location>
</feature>
<dbReference type="OMA" id="HIYQANI"/>
<feature type="region of interest" description="Disordered" evidence="1">
    <location>
        <begin position="63"/>
        <end position="86"/>
    </location>
</feature>
<dbReference type="InterPro" id="IPR038752">
    <property type="entry name" value="IQCH"/>
</dbReference>
<dbReference type="InterPro" id="IPR056855">
    <property type="entry name" value="ATP-grasp_IQCH"/>
</dbReference>
<evidence type="ECO:0000256" key="1">
    <source>
        <dbReference type="SAM" id="MobiDB-lite"/>
    </source>
</evidence>
<dbReference type="PANTHER" id="PTHR14465">
    <property type="entry name" value="IQ DOMAIN-CONTAINING PROTEIN H"/>
    <property type="match status" value="1"/>
</dbReference>
<dbReference type="OrthoDB" id="2117703at2759"/>
<reference evidence="3 4" key="1">
    <citation type="submission" date="2014-06" db="EMBL/GenBank/DDBJ databases">
        <authorList>
            <person name="Swart Estienne"/>
        </authorList>
    </citation>
    <scope>NUCLEOTIDE SEQUENCE [LARGE SCALE GENOMIC DNA]</scope>
    <source>
        <strain evidence="3 4">130c</strain>
    </source>
</reference>
<dbReference type="PROSITE" id="PS50096">
    <property type="entry name" value="IQ"/>
    <property type="match status" value="1"/>
</dbReference>
<evidence type="ECO:0000313" key="3">
    <source>
        <dbReference type="EMBL" id="CDW77746.1"/>
    </source>
</evidence>
<feature type="compositionally biased region" description="Polar residues" evidence="1">
    <location>
        <begin position="63"/>
        <end position="85"/>
    </location>
</feature>
<dbReference type="Proteomes" id="UP000039865">
    <property type="component" value="Unassembled WGS sequence"/>
</dbReference>
<protein>
    <submittedName>
        <fullName evidence="3">Iq calmodulin-binding motif family protein</fullName>
    </submittedName>
</protein>
<organism evidence="3 4">
    <name type="scientific">Stylonychia lemnae</name>
    <name type="common">Ciliate</name>
    <dbReference type="NCBI Taxonomy" id="5949"/>
    <lineage>
        <taxon>Eukaryota</taxon>
        <taxon>Sar</taxon>
        <taxon>Alveolata</taxon>
        <taxon>Ciliophora</taxon>
        <taxon>Intramacronucleata</taxon>
        <taxon>Spirotrichea</taxon>
        <taxon>Stichotrichia</taxon>
        <taxon>Sporadotrichida</taxon>
        <taxon>Oxytrichidae</taxon>
        <taxon>Stylonychinae</taxon>
        <taxon>Stylonychia</taxon>
    </lineage>
</organism>
<dbReference type="PANTHER" id="PTHR14465:SF0">
    <property type="entry name" value="IQ DOMAIN-CONTAINING PROTEIN H"/>
    <property type="match status" value="1"/>
</dbReference>
<accession>A0A078A787</accession>